<keyword evidence="2" id="KW-0560">Oxidoreductase</keyword>
<reference evidence="4 5" key="1">
    <citation type="submission" date="2019-05" db="EMBL/GenBank/DDBJ databases">
        <title>Mikania micrantha, genome provides insights into the molecular mechanism of rapid growth.</title>
        <authorList>
            <person name="Liu B."/>
        </authorList>
    </citation>
    <scope>NUCLEOTIDE SEQUENCE [LARGE SCALE GENOMIC DNA]</scope>
    <source>
        <strain evidence="4">NLD-2019</strain>
        <tissue evidence="4">Leaf</tissue>
    </source>
</reference>
<feature type="domain" description="Disease resistance protein At4g27190-like leucine-rich repeats" evidence="3">
    <location>
        <begin position="46"/>
        <end position="138"/>
    </location>
</feature>
<dbReference type="Gene3D" id="3.60.130.10">
    <property type="entry name" value="Clavaminate synthase-like"/>
    <property type="match status" value="1"/>
</dbReference>
<organism evidence="4 5">
    <name type="scientific">Mikania micrantha</name>
    <name type="common">bitter vine</name>
    <dbReference type="NCBI Taxonomy" id="192012"/>
    <lineage>
        <taxon>Eukaryota</taxon>
        <taxon>Viridiplantae</taxon>
        <taxon>Streptophyta</taxon>
        <taxon>Embryophyta</taxon>
        <taxon>Tracheophyta</taxon>
        <taxon>Spermatophyta</taxon>
        <taxon>Magnoliopsida</taxon>
        <taxon>eudicotyledons</taxon>
        <taxon>Gunneridae</taxon>
        <taxon>Pentapetalae</taxon>
        <taxon>asterids</taxon>
        <taxon>campanulids</taxon>
        <taxon>Asterales</taxon>
        <taxon>Asteraceae</taxon>
        <taxon>Asteroideae</taxon>
        <taxon>Heliantheae alliance</taxon>
        <taxon>Eupatorieae</taxon>
        <taxon>Mikania</taxon>
    </lineage>
</organism>
<keyword evidence="1" id="KW-0611">Plant defense</keyword>
<evidence type="ECO:0000313" key="5">
    <source>
        <dbReference type="Proteomes" id="UP000326396"/>
    </source>
</evidence>
<dbReference type="OrthoDB" id="998547at2759"/>
<dbReference type="AlphaFoldDB" id="A0A5N6Q5G0"/>
<gene>
    <name evidence="4" type="ORF">E3N88_02056</name>
</gene>
<protein>
    <recommendedName>
        <fullName evidence="3">Disease resistance protein At4g27190-like leucine-rich repeats domain-containing protein</fullName>
    </recommendedName>
</protein>
<evidence type="ECO:0000256" key="1">
    <source>
        <dbReference type="ARBA" id="ARBA00022821"/>
    </source>
</evidence>
<dbReference type="Proteomes" id="UP000326396">
    <property type="component" value="Linkage Group LG1"/>
</dbReference>
<dbReference type="InterPro" id="IPR042098">
    <property type="entry name" value="TauD-like_sf"/>
</dbReference>
<dbReference type="EMBL" id="SZYD01000001">
    <property type="protein sequence ID" value="KAD7478920.1"/>
    <property type="molecule type" value="Genomic_DNA"/>
</dbReference>
<proteinExistence type="predicted"/>
<dbReference type="Pfam" id="PF23247">
    <property type="entry name" value="LRR_RPS2"/>
    <property type="match status" value="1"/>
</dbReference>
<dbReference type="SUPFAM" id="SSF51197">
    <property type="entry name" value="Clavaminate synthase-like"/>
    <property type="match status" value="1"/>
</dbReference>
<dbReference type="PANTHER" id="PTHR33463:SF198">
    <property type="entry name" value="RPP4C3"/>
    <property type="match status" value="1"/>
</dbReference>
<dbReference type="GO" id="GO:0016491">
    <property type="term" value="F:oxidoreductase activity"/>
    <property type="evidence" value="ECO:0007669"/>
    <property type="project" value="UniProtKB-KW"/>
</dbReference>
<evidence type="ECO:0000313" key="4">
    <source>
        <dbReference type="EMBL" id="KAD7478920.1"/>
    </source>
</evidence>
<dbReference type="PANTHER" id="PTHR33463">
    <property type="entry name" value="NB-ARC DOMAIN-CONTAINING PROTEIN-RELATED"/>
    <property type="match status" value="1"/>
</dbReference>
<sequence length="273" mass="31335">MDSTHKRLPYLESIELNGLFEMSHVWKCKDRNIFLIPQHQPALQLQLPFQNLTNIVLGDCHRLKYLFSPLMVKYLSNLKSVIIYECDGIEEIISSRDDDANEEENFASSTSSHQISTTSLFFPQLNILELEYLPCLRSLDDACDTIHDQSQVSGEVLIHAFWSSLCQCPRRILLFRCDAISVLIPCRYLQDMFFSKMVSFSYEVSPVVSTSDFTDVIEAFSFPELLYVGGRGRASPIQLIGRVYTTNETPLDKEIPFHHKMPYISVDPSQQYG</sequence>
<accession>A0A5N6Q5G0</accession>
<evidence type="ECO:0000259" key="3">
    <source>
        <dbReference type="Pfam" id="PF23247"/>
    </source>
</evidence>
<comment type="caution">
    <text evidence="4">The sequence shown here is derived from an EMBL/GenBank/DDBJ whole genome shotgun (WGS) entry which is preliminary data.</text>
</comment>
<name>A0A5N6Q5G0_9ASTR</name>
<dbReference type="InterPro" id="IPR050905">
    <property type="entry name" value="Plant_NBS-LRR"/>
</dbReference>
<dbReference type="InterPro" id="IPR057135">
    <property type="entry name" value="At4g27190-like_LRR"/>
</dbReference>
<keyword evidence="5" id="KW-1185">Reference proteome</keyword>
<evidence type="ECO:0000256" key="2">
    <source>
        <dbReference type="ARBA" id="ARBA00023002"/>
    </source>
</evidence>